<gene>
    <name evidence="1" type="ORF">KIN20_023305</name>
</gene>
<evidence type="ECO:0000313" key="2">
    <source>
        <dbReference type="Proteomes" id="UP001196413"/>
    </source>
</evidence>
<organism evidence="1 2">
    <name type="scientific">Parelaphostrongylus tenuis</name>
    <name type="common">Meningeal worm</name>
    <dbReference type="NCBI Taxonomy" id="148309"/>
    <lineage>
        <taxon>Eukaryota</taxon>
        <taxon>Metazoa</taxon>
        <taxon>Ecdysozoa</taxon>
        <taxon>Nematoda</taxon>
        <taxon>Chromadorea</taxon>
        <taxon>Rhabditida</taxon>
        <taxon>Rhabditina</taxon>
        <taxon>Rhabditomorpha</taxon>
        <taxon>Strongyloidea</taxon>
        <taxon>Metastrongylidae</taxon>
        <taxon>Parelaphostrongylus</taxon>
    </lineage>
</organism>
<proteinExistence type="predicted"/>
<protein>
    <submittedName>
        <fullName evidence="1">Uncharacterized protein</fullName>
    </submittedName>
</protein>
<dbReference type="AlphaFoldDB" id="A0AAD5MRF4"/>
<dbReference type="EMBL" id="JAHQIW010004715">
    <property type="protein sequence ID" value="KAJ1363435.1"/>
    <property type="molecule type" value="Genomic_DNA"/>
</dbReference>
<reference evidence="1" key="1">
    <citation type="submission" date="2021-06" db="EMBL/GenBank/DDBJ databases">
        <title>Parelaphostrongylus tenuis whole genome reference sequence.</title>
        <authorList>
            <person name="Garwood T.J."/>
            <person name="Larsen P.A."/>
            <person name="Fountain-Jones N.M."/>
            <person name="Garbe J.R."/>
            <person name="Macchietto M.G."/>
            <person name="Kania S.A."/>
            <person name="Gerhold R.W."/>
            <person name="Richards J.E."/>
            <person name="Wolf T.M."/>
        </authorList>
    </citation>
    <scope>NUCLEOTIDE SEQUENCE</scope>
    <source>
        <strain evidence="1">MNPRO001-30</strain>
        <tissue evidence="1">Meninges</tissue>
    </source>
</reference>
<name>A0AAD5MRF4_PARTN</name>
<dbReference type="Proteomes" id="UP001196413">
    <property type="component" value="Unassembled WGS sequence"/>
</dbReference>
<comment type="caution">
    <text evidence="1">The sequence shown here is derived from an EMBL/GenBank/DDBJ whole genome shotgun (WGS) entry which is preliminary data.</text>
</comment>
<keyword evidence="2" id="KW-1185">Reference proteome</keyword>
<evidence type="ECO:0000313" key="1">
    <source>
        <dbReference type="EMBL" id="KAJ1363435.1"/>
    </source>
</evidence>
<sequence>MLQEVGRLTAAIISSETAEEMLEEEVKPLTVTAESVESAQEMVLEEAEPLTASSSTEMETALSDYIYSEYSLLPSETSVEIEFDVRAKASPLSTAVFGSVSWYSMPRSETEVERMYDVRIGFYKVTDQFVLAPPILYVGGIKVVDSIECLHRLPSAILSPVENFDNLNAGLIWTGCNFGSSL</sequence>
<accession>A0AAD5MRF4</accession>